<feature type="domain" description="Smr" evidence="2">
    <location>
        <begin position="669"/>
        <end position="754"/>
    </location>
</feature>
<dbReference type="Proteomes" id="UP000041254">
    <property type="component" value="Unassembled WGS sequence"/>
</dbReference>
<protein>
    <recommendedName>
        <fullName evidence="2">Smr domain-containing protein</fullName>
    </recommendedName>
</protein>
<feature type="compositionally biased region" description="Low complexity" evidence="1">
    <location>
        <begin position="221"/>
        <end position="242"/>
    </location>
</feature>
<evidence type="ECO:0000259" key="2">
    <source>
        <dbReference type="PROSITE" id="PS50828"/>
    </source>
</evidence>
<feature type="region of interest" description="Disordered" evidence="1">
    <location>
        <begin position="333"/>
        <end position="428"/>
    </location>
</feature>
<dbReference type="VEuPathDB" id="CryptoDB:Vbra_2776"/>
<dbReference type="InterPro" id="IPR036063">
    <property type="entry name" value="Smr_dom_sf"/>
</dbReference>
<dbReference type="SUPFAM" id="SSF160443">
    <property type="entry name" value="SMR domain-like"/>
    <property type="match status" value="1"/>
</dbReference>
<dbReference type="GO" id="GO:0005634">
    <property type="term" value="C:nucleus"/>
    <property type="evidence" value="ECO:0007669"/>
    <property type="project" value="TreeGrafter"/>
</dbReference>
<dbReference type="AlphaFoldDB" id="A0A0G4ENC8"/>
<reference evidence="3 4" key="1">
    <citation type="submission" date="2014-11" db="EMBL/GenBank/DDBJ databases">
        <authorList>
            <person name="Zhu J."/>
            <person name="Qi W."/>
            <person name="Song R."/>
        </authorList>
    </citation>
    <scope>NUCLEOTIDE SEQUENCE [LARGE SCALE GENOMIC DNA]</scope>
</reference>
<evidence type="ECO:0000313" key="4">
    <source>
        <dbReference type="Proteomes" id="UP000041254"/>
    </source>
</evidence>
<name>A0A0G4ENC8_VITBC</name>
<feature type="compositionally biased region" description="Basic and acidic residues" evidence="1">
    <location>
        <begin position="344"/>
        <end position="356"/>
    </location>
</feature>
<dbReference type="InterPro" id="IPR052772">
    <property type="entry name" value="Endo/PolyKinase_Domain-Protein"/>
</dbReference>
<proteinExistence type="predicted"/>
<dbReference type="SMART" id="SM00463">
    <property type="entry name" value="SMR"/>
    <property type="match status" value="1"/>
</dbReference>
<dbReference type="Gene3D" id="3.30.1370.110">
    <property type="match status" value="1"/>
</dbReference>
<feature type="compositionally biased region" description="Polar residues" evidence="1">
    <location>
        <begin position="403"/>
        <end position="424"/>
    </location>
</feature>
<keyword evidence="4" id="KW-1185">Reference proteome</keyword>
<dbReference type="InParanoid" id="A0A0G4ENC8"/>
<dbReference type="EMBL" id="CDMY01000275">
    <property type="protein sequence ID" value="CEL98762.1"/>
    <property type="molecule type" value="Genomic_DNA"/>
</dbReference>
<evidence type="ECO:0000313" key="3">
    <source>
        <dbReference type="EMBL" id="CEL98762.1"/>
    </source>
</evidence>
<dbReference type="InterPro" id="IPR002625">
    <property type="entry name" value="Smr_dom"/>
</dbReference>
<dbReference type="PANTHER" id="PTHR46535:SF1">
    <property type="entry name" value="NEDD4-BINDING PROTEIN 2"/>
    <property type="match status" value="1"/>
</dbReference>
<evidence type="ECO:0000256" key="1">
    <source>
        <dbReference type="SAM" id="MobiDB-lite"/>
    </source>
</evidence>
<dbReference type="GO" id="GO:0004519">
    <property type="term" value="F:endonuclease activity"/>
    <property type="evidence" value="ECO:0007669"/>
    <property type="project" value="TreeGrafter"/>
</dbReference>
<accession>A0A0G4ENC8</accession>
<feature type="region of interest" description="Disordered" evidence="1">
    <location>
        <begin position="215"/>
        <end position="260"/>
    </location>
</feature>
<organism evidence="3 4">
    <name type="scientific">Vitrella brassicaformis (strain CCMP3155)</name>
    <dbReference type="NCBI Taxonomy" id="1169540"/>
    <lineage>
        <taxon>Eukaryota</taxon>
        <taxon>Sar</taxon>
        <taxon>Alveolata</taxon>
        <taxon>Colpodellida</taxon>
        <taxon>Vitrellaceae</taxon>
        <taxon>Vitrella</taxon>
    </lineage>
</organism>
<dbReference type="PROSITE" id="PS50828">
    <property type="entry name" value="SMR"/>
    <property type="match status" value="1"/>
</dbReference>
<dbReference type="PANTHER" id="PTHR46535">
    <property type="entry name" value="NEDD4-BINDING PROTEIN 2"/>
    <property type="match status" value="1"/>
</dbReference>
<sequence>MESIMVSALGDKYPSIDATVIREVFLGCGKNLSKTEQVLKQMQPQPPASEPFDAATEEAIAESVMLHSATNATMPPDPPPAAATEATEPSAAELSFLKELLASDCSEGVISRTYAGCGGDMNEVVSRLLPSSNAEKDGGAEESADHGQQLADTSGSLLSLLTREGCVKALEEFFRSKRSVNLSPTDIEHVMDWCGGDFRQSVAALTEILEASRSATITDDSSSSGPSSSVSSPLFPSAAPFPEGIPSTDTDAPLVSPPAVSISLPTSPAIDAAVPRAVGSEPPPPSDSKEDSLGILAALYGDRIDEDSLSLFLDEHEMELQKTIEFIDSTIGEREEGQQPGQASEKDLTGVGDKSDQQLSRKARLRQERFTKSAPRPKQQSHSPVAPSIHKPSRERHRDVTYVVTSTDPRTPNAASAIKTSSDQDSWRAGLPAADKWKEERLREQFPHVDPQDIKQCFEGLGKNATATEQHLAEVFGLIPHPEGPPVYQGAGERAAAGSPISPEPKRLLIGRDDSPVDDSDAAAVRRSPVPQPISVSPAVPGKRARHVLRQFVGDSTLPFEETPQGLRQINLLQLDRMRGGYEALVKSAAMLKRNAAASFSMRRHDEAYREKTMASEADSRAQTERDRLREALFRMADELIDVHSTQLRAMHNGPGEAAGGADRGLFYVDLHGFYVDEAVVYVEMRMDRLQKHMTSQPPPNPGQPILMHVVTGRGLHSEKHLGPKLPGAIQTFLLSRRLRWRLGSPGVILVKVPLA</sequence>
<gene>
    <name evidence="3" type="ORF">Vbra_2776</name>
</gene>